<dbReference type="OrthoDB" id="220792at2"/>
<dbReference type="InterPro" id="IPR024983">
    <property type="entry name" value="CHAT_dom"/>
</dbReference>
<accession>M5RXI3</accession>
<dbReference type="Proteomes" id="UP000011996">
    <property type="component" value="Unassembled WGS sequence"/>
</dbReference>
<evidence type="ECO:0000313" key="2">
    <source>
        <dbReference type="EMBL" id="EMI24063.1"/>
    </source>
</evidence>
<reference evidence="2 3" key="1">
    <citation type="journal article" date="2013" name="Mar. Genomics">
        <title>Expression of sulfatases in Rhodopirellula baltica and the diversity of sulfatases in the genus Rhodopirellula.</title>
        <authorList>
            <person name="Wegner C.E."/>
            <person name="Richter-Heitmann T."/>
            <person name="Klindworth A."/>
            <person name="Klockow C."/>
            <person name="Richter M."/>
            <person name="Achstetter T."/>
            <person name="Glockner F.O."/>
            <person name="Harder J."/>
        </authorList>
    </citation>
    <scope>NUCLEOTIDE SEQUENCE [LARGE SCALE GENOMIC DNA]</scope>
    <source>
        <strain evidence="2 3">SH398</strain>
    </source>
</reference>
<feature type="domain" description="CHAT" evidence="1">
    <location>
        <begin position="1012"/>
        <end position="1318"/>
    </location>
</feature>
<evidence type="ECO:0000313" key="3">
    <source>
        <dbReference type="Proteomes" id="UP000011996"/>
    </source>
</evidence>
<organism evidence="2 3">
    <name type="scientific">Rhodopirellula europaea SH398</name>
    <dbReference type="NCBI Taxonomy" id="1263868"/>
    <lineage>
        <taxon>Bacteria</taxon>
        <taxon>Pseudomonadati</taxon>
        <taxon>Planctomycetota</taxon>
        <taxon>Planctomycetia</taxon>
        <taxon>Pirellulales</taxon>
        <taxon>Pirellulaceae</taxon>
        <taxon>Rhodopirellula</taxon>
    </lineage>
</organism>
<gene>
    <name evidence="2" type="ORF">RESH_05385</name>
</gene>
<proteinExistence type="predicted"/>
<dbReference type="Pfam" id="PF12770">
    <property type="entry name" value="CHAT"/>
    <property type="match status" value="1"/>
</dbReference>
<dbReference type="PATRIC" id="fig|1263868.3.peg.5845"/>
<evidence type="ECO:0000259" key="1">
    <source>
        <dbReference type="Pfam" id="PF12770"/>
    </source>
</evidence>
<name>M5RXI3_9BACT</name>
<comment type="caution">
    <text evidence="2">The sequence shown here is derived from an EMBL/GenBank/DDBJ whole genome shotgun (WGS) entry which is preliminary data.</text>
</comment>
<protein>
    <recommendedName>
        <fullName evidence="1">CHAT domain-containing protein</fullName>
    </recommendedName>
</protein>
<dbReference type="EMBL" id="ANOF01000172">
    <property type="protein sequence ID" value="EMI24063.1"/>
    <property type="molecule type" value="Genomic_DNA"/>
</dbReference>
<dbReference type="STRING" id="1263868.RESH_05385"/>
<sequence>MKPWQTSIYQNLIHGNRDLLKGGVKRQLAADEPHLSKVQVKWICDFFYLVRYDDKTEPWYSRKKCVDELDDAVGGFIHYIAEARLLQRINEDCKNEHRDQLIGSRARLESMIEQSQQRNLLEMEAMAEVWMSEMCERKKKHSDRVDHLSQSITLAKRIDEAGVLLRFLGRYYRNLEFQWGEPFERIAWTRNVVLQCVELAKRLVSSDEKDVLKEASKILPCWHQLVIHLGEISIAKQTAACTEDVASRVGGTDAWKGVASCQLTTASFLIEAGYGEEANVWLEKCDATLDAKRYSKKLKTPLRAEVVLLRLRLLEKQERYFEFTELFGDEHKKVMILPPFYLKAFTMAVRVAYELQNEEFMQQVLPPLVDASRTMLENQGNYGSYLPGLGTPEQLFEQLTPFLIRSQLAIGQSVHEYDFAHIKGVVSGYSHMSDMQRSAERIMAPGGWRTPEFFLSYAETLLALGNHFHQVGEHHSSLSKLKAAVSFGEKTAWSHDTIEARVPHVLDALSASAEAHLLCGFNDQALGELVQAERIAKAADERGQSFSAVTRARMMRCRTSVYLHQARYEEAFNLALECWSFVTTEFHEGRMGRSKIRELVKTAETIAMMLISQPSEALDILHQLAANFDAPEIAERVEGQRAKLVFLSLEAILNAEAGNVDDAIAACDAFDALTEKVDSERFYLGYITARTKTARAKAIGQSADVNTASKAWIEAAHAWSSNFRFGYAVERTVSYLSAAEVLVDQIEDSPENANFQEASYWSQKTIESIATMRSFVSDPLKRLGIQKRWAMAYELQAELFHLSRGTEYFGWNLKTYLQNSEAMRCRASTDLLGAPIVAEGDCPSWLKEQYDASRTSIQGHAVAKTSGDSSSPYSLPPNWQNAFSGSGKEVALGDDDLEDRIHQLVMVQRSIEQNTFKNVTYDADLGIKDIDEIQSLLPARTAVLNFDVKEHFTTVIIFTGEGYRVRKLGDFDRSICADLAEKWRSGYQQSRDEDEVPDLAAWTKPLDRVLVEVAERVLQPMLGELGNIDSLCIVPNRELHIFPWHALPIGRTNRLIDVFAVSTVPSLTILKHLAGLPEQPGDPLLMAAKRRDQQLAPMEGIGLEKLLGIPCRASGGVGFDDLVQQSQTASIWHYAGHAAHREENPLDSLLTNVTPEKTDLKLRDVCSRFSFPAMQLATISGCETAMLIPNDLDEYVSFPLAFHCAGARNVISCLWCADQLTCPMFFLQFYRNLQSGLSISAAHRGAIRWLRGEGEGSLKTIDDVRRELEQSFWTHAERKSSRVDWEDEFKDWVDWVDEDQETAPFADTALWAPFTCSGLAWRHVSITPNKAVGT</sequence>